<sequence length="350" mass="39349">MATRVNGADSLYSYSKYSSFQRNAIDAAKELIKEAVFDKLDIESFSSSNTFRVTDLGCAMGPNTFVAVQNIIEAVEDKYRTQGRNSEVPEFQVFFSDQAGNDFNQLFQSLPPDRNYFAMGVPGSFYSRLFPKAHLHFVYSSFSLQCLSKVPEEVLDSSSPAWNKGRVHYSNSAHQVVEAYSAQYAKDMECFLNARAQEIVGGGLMAFVVPGRPNETPHAHTYYNMSLDLFGSCLMDMAKKGVIAEDKVDSFNLPIYNASLQEVEAIVRGNGCFSIERTENLPQAKPQPNVFRLTVRAGMEHMIRAHFGEEILDEFFDTFCKKYEESTSVFESVKAISLFVLLKRIACTDH</sequence>
<accession>A0A2P6SAF8</accession>
<keyword evidence="2 5" id="KW-0808">Transferase</keyword>
<dbReference type="GO" id="GO:0046872">
    <property type="term" value="F:metal ion binding"/>
    <property type="evidence" value="ECO:0007669"/>
    <property type="project" value="UniProtKB-KW"/>
</dbReference>
<dbReference type="InterPro" id="IPR029063">
    <property type="entry name" value="SAM-dependent_MTases_sf"/>
</dbReference>
<dbReference type="Gramene" id="PRQ55678">
    <property type="protein sequence ID" value="PRQ55678"/>
    <property type="gene ID" value="RchiOBHm_Chr1g0327241"/>
</dbReference>
<dbReference type="Proteomes" id="UP000238479">
    <property type="component" value="Chromosome 1"/>
</dbReference>
<dbReference type="OMA" id="QCNNSIE"/>
<dbReference type="GO" id="GO:0030749">
    <property type="term" value="F:loganate O-methyltransferase activity"/>
    <property type="evidence" value="ECO:0007669"/>
    <property type="project" value="UniProtKB-EC"/>
</dbReference>
<dbReference type="Gene3D" id="3.40.50.150">
    <property type="entry name" value="Vaccinia Virus protein VP39"/>
    <property type="match status" value="1"/>
</dbReference>
<organism evidence="5 6">
    <name type="scientific">Rosa chinensis</name>
    <name type="common">China rose</name>
    <dbReference type="NCBI Taxonomy" id="74649"/>
    <lineage>
        <taxon>Eukaryota</taxon>
        <taxon>Viridiplantae</taxon>
        <taxon>Streptophyta</taxon>
        <taxon>Embryophyta</taxon>
        <taxon>Tracheophyta</taxon>
        <taxon>Spermatophyta</taxon>
        <taxon>Magnoliopsida</taxon>
        <taxon>eudicotyledons</taxon>
        <taxon>Gunneridae</taxon>
        <taxon>Pentapetalae</taxon>
        <taxon>rosids</taxon>
        <taxon>fabids</taxon>
        <taxon>Rosales</taxon>
        <taxon>Rosaceae</taxon>
        <taxon>Rosoideae</taxon>
        <taxon>Rosoideae incertae sedis</taxon>
        <taxon>Rosa</taxon>
    </lineage>
</organism>
<keyword evidence="6" id="KW-1185">Reference proteome</keyword>
<keyword evidence="3" id="KW-0479">Metal-binding</keyword>
<dbReference type="EC" id="2.1.1.50" evidence="5"/>
<keyword evidence="4" id="KW-0460">Magnesium</keyword>
<gene>
    <name evidence="5" type="ORF">RchiOBHm_Chr1g0327241</name>
</gene>
<comment type="caution">
    <text evidence="5">The sequence shown here is derived from an EMBL/GenBank/DDBJ whole genome shotgun (WGS) entry which is preliminary data.</text>
</comment>
<dbReference type="InterPro" id="IPR042086">
    <property type="entry name" value="MeTrfase_capping"/>
</dbReference>
<dbReference type="SUPFAM" id="SSF53335">
    <property type="entry name" value="S-adenosyl-L-methionine-dependent methyltransferases"/>
    <property type="match status" value="1"/>
</dbReference>
<evidence type="ECO:0000256" key="1">
    <source>
        <dbReference type="ARBA" id="ARBA00022603"/>
    </source>
</evidence>
<dbReference type="Pfam" id="PF03492">
    <property type="entry name" value="Methyltransf_7"/>
    <property type="match status" value="1"/>
</dbReference>
<evidence type="ECO:0000313" key="6">
    <source>
        <dbReference type="Proteomes" id="UP000238479"/>
    </source>
</evidence>
<dbReference type="OrthoDB" id="1523883at2759"/>
<proteinExistence type="predicted"/>
<evidence type="ECO:0000256" key="3">
    <source>
        <dbReference type="ARBA" id="ARBA00022723"/>
    </source>
</evidence>
<dbReference type="GO" id="GO:0032259">
    <property type="term" value="P:methylation"/>
    <property type="evidence" value="ECO:0007669"/>
    <property type="project" value="UniProtKB-KW"/>
</dbReference>
<dbReference type="EMBL" id="PDCK01000039">
    <property type="protein sequence ID" value="PRQ55678.1"/>
    <property type="molecule type" value="Genomic_DNA"/>
</dbReference>
<evidence type="ECO:0000313" key="5">
    <source>
        <dbReference type="EMBL" id="PRQ55678.1"/>
    </source>
</evidence>
<dbReference type="PANTHER" id="PTHR31009">
    <property type="entry name" value="S-ADENOSYL-L-METHIONINE:CARBOXYL METHYLTRANSFERASE FAMILY PROTEIN"/>
    <property type="match status" value="1"/>
</dbReference>
<dbReference type="Gene3D" id="1.10.1200.270">
    <property type="entry name" value="Methyltransferase, alpha-helical capping domain"/>
    <property type="match status" value="1"/>
</dbReference>
<name>A0A2P6SAF8_ROSCH</name>
<protein>
    <submittedName>
        <fullName evidence="5">Putative loganate O-methyltransferase</fullName>
        <ecNumber evidence="5">2.1.1.50</ecNumber>
    </submittedName>
</protein>
<dbReference type="AlphaFoldDB" id="A0A2P6SAF8"/>
<evidence type="ECO:0000256" key="4">
    <source>
        <dbReference type="ARBA" id="ARBA00022842"/>
    </source>
</evidence>
<keyword evidence="1 5" id="KW-0489">Methyltransferase</keyword>
<reference evidence="5 6" key="1">
    <citation type="journal article" date="2018" name="Nat. Genet.">
        <title>The Rosa genome provides new insights in the design of modern roses.</title>
        <authorList>
            <person name="Bendahmane M."/>
        </authorList>
    </citation>
    <scope>NUCLEOTIDE SEQUENCE [LARGE SCALE GENOMIC DNA]</scope>
    <source>
        <strain evidence="6">cv. Old Blush</strain>
    </source>
</reference>
<evidence type="ECO:0000256" key="2">
    <source>
        <dbReference type="ARBA" id="ARBA00022679"/>
    </source>
</evidence>
<dbReference type="InterPro" id="IPR005299">
    <property type="entry name" value="MeTrfase_7"/>
</dbReference>